<dbReference type="PANTHER" id="PTHR30576:SF10">
    <property type="entry name" value="SLL5057 PROTEIN"/>
    <property type="match status" value="1"/>
</dbReference>
<dbReference type="STRING" id="460384.SAMN05216313_10973"/>
<dbReference type="PANTHER" id="PTHR30576">
    <property type="entry name" value="COLANIC BIOSYNTHESIS UDP-GLUCOSE LIPID CARRIER TRANSFERASE"/>
    <property type="match status" value="1"/>
</dbReference>
<keyword evidence="4 7" id="KW-0812">Transmembrane</keyword>
<evidence type="ECO:0000256" key="2">
    <source>
        <dbReference type="ARBA" id="ARBA00006464"/>
    </source>
</evidence>
<feature type="transmembrane region" description="Helical" evidence="7">
    <location>
        <begin position="12"/>
        <end position="33"/>
    </location>
</feature>
<evidence type="ECO:0000256" key="3">
    <source>
        <dbReference type="ARBA" id="ARBA00022679"/>
    </source>
</evidence>
<dbReference type="InterPro" id="IPR003362">
    <property type="entry name" value="Bact_transf"/>
</dbReference>
<evidence type="ECO:0000256" key="4">
    <source>
        <dbReference type="ARBA" id="ARBA00022692"/>
    </source>
</evidence>
<dbReference type="AlphaFoldDB" id="A0A1I0FN76"/>
<evidence type="ECO:0000313" key="9">
    <source>
        <dbReference type="EMBL" id="SET59783.1"/>
    </source>
</evidence>
<accession>A0A1I0FN76</accession>
<name>A0A1I0FN76_9FIRM</name>
<feature type="domain" description="Bacterial sugar transferase" evidence="8">
    <location>
        <begin position="277"/>
        <end position="474"/>
    </location>
</feature>
<keyword evidence="3 9" id="KW-0808">Transferase</keyword>
<evidence type="ECO:0000259" key="8">
    <source>
        <dbReference type="Pfam" id="PF02397"/>
    </source>
</evidence>
<sequence>MYSKAAKGWMKHLDFIILDLVCLELALFFAYHIRLGSLNLLGSLLYRNMLIILFLIEISVVFFFETFKNVLKRSFYREVTVTLKHDCLVVLLSSFYLILTQNGDNYSRIVLILTGVIYFLLSLSLRYVWKKYLLHCKGQSMGSRSLVIVTTESLIGQTIAAIRENNYQRFRIAGIVATDRNMAGQWVDGIPVVADTAGAADYVCRQWVDEVLINLPPGTPICADLIRQFMEMGVTVHFKLVDARDMLTRKQFMERLGNYTVLTTSLGLYSARQQAMKRLLDILGGLTGCVITLALLLFVGPCIYIKSPGPVFFSQIRVGRNGKKFKIYKFRSMYLDAEERKKELLESNRVSSGMMFKLEWDPRIIGSEKGPGRGIGNFIRKYSIDEFPQFFNVLKGEMSLVGTRPPTVDEWEKYDLHHRARLAVKPGLTGMWQVSGRSKITDFEQVVSLDKQYITEWNFALDIKILLKTVLVVLGKEGSM</sequence>
<organism evidence="9 10">
    <name type="scientific">Enterocloster lavalensis</name>
    <dbReference type="NCBI Taxonomy" id="460384"/>
    <lineage>
        <taxon>Bacteria</taxon>
        <taxon>Bacillati</taxon>
        <taxon>Bacillota</taxon>
        <taxon>Clostridia</taxon>
        <taxon>Lachnospirales</taxon>
        <taxon>Lachnospiraceae</taxon>
        <taxon>Enterocloster</taxon>
    </lineage>
</organism>
<proteinExistence type="inferred from homology"/>
<dbReference type="Pfam" id="PF02397">
    <property type="entry name" value="Bac_transf"/>
    <property type="match status" value="1"/>
</dbReference>
<feature type="transmembrane region" description="Helical" evidence="7">
    <location>
        <begin position="45"/>
        <end position="64"/>
    </location>
</feature>
<evidence type="ECO:0000256" key="5">
    <source>
        <dbReference type="ARBA" id="ARBA00022989"/>
    </source>
</evidence>
<dbReference type="NCBIfam" id="TIGR03025">
    <property type="entry name" value="EPS_sugtrans"/>
    <property type="match status" value="1"/>
</dbReference>
<keyword evidence="10" id="KW-1185">Reference proteome</keyword>
<gene>
    <name evidence="9" type="ORF">SAMN05216313_10973</name>
</gene>
<evidence type="ECO:0000256" key="7">
    <source>
        <dbReference type="SAM" id="Phobius"/>
    </source>
</evidence>
<evidence type="ECO:0000313" key="10">
    <source>
        <dbReference type="Proteomes" id="UP000198508"/>
    </source>
</evidence>
<evidence type="ECO:0000256" key="6">
    <source>
        <dbReference type="ARBA" id="ARBA00023136"/>
    </source>
</evidence>
<comment type="subcellular location">
    <subcellularLocation>
        <location evidence="1">Membrane</location>
        <topology evidence="1">Multi-pass membrane protein</topology>
    </subcellularLocation>
</comment>
<keyword evidence="6 7" id="KW-0472">Membrane</keyword>
<dbReference type="GO" id="GO:0016780">
    <property type="term" value="F:phosphotransferase activity, for other substituted phosphate groups"/>
    <property type="evidence" value="ECO:0007669"/>
    <property type="project" value="TreeGrafter"/>
</dbReference>
<dbReference type="RefSeq" id="WP_092363129.1">
    <property type="nucleotide sequence ID" value="NZ_CABJCG010000006.1"/>
</dbReference>
<comment type="similarity">
    <text evidence="2">Belongs to the bacterial sugar transferase family.</text>
</comment>
<dbReference type="Pfam" id="PF13727">
    <property type="entry name" value="CoA_binding_3"/>
    <property type="match status" value="1"/>
</dbReference>
<dbReference type="GO" id="GO:0016020">
    <property type="term" value="C:membrane"/>
    <property type="evidence" value="ECO:0007669"/>
    <property type="project" value="UniProtKB-SubCell"/>
</dbReference>
<dbReference type="Proteomes" id="UP000198508">
    <property type="component" value="Unassembled WGS sequence"/>
</dbReference>
<dbReference type="Gene3D" id="3.40.50.720">
    <property type="entry name" value="NAD(P)-binding Rossmann-like Domain"/>
    <property type="match status" value="1"/>
</dbReference>
<evidence type="ECO:0000256" key="1">
    <source>
        <dbReference type="ARBA" id="ARBA00004141"/>
    </source>
</evidence>
<dbReference type="InterPro" id="IPR017475">
    <property type="entry name" value="EPS_sugar_tfrase"/>
</dbReference>
<feature type="transmembrane region" description="Helical" evidence="7">
    <location>
        <begin position="109"/>
        <end position="129"/>
    </location>
</feature>
<feature type="transmembrane region" description="Helical" evidence="7">
    <location>
        <begin position="85"/>
        <end position="103"/>
    </location>
</feature>
<dbReference type="EMBL" id="FOIM01000009">
    <property type="protein sequence ID" value="SET59783.1"/>
    <property type="molecule type" value="Genomic_DNA"/>
</dbReference>
<keyword evidence="5 7" id="KW-1133">Transmembrane helix</keyword>
<reference evidence="10" key="1">
    <citation type="submission" date="2016-10" db="EMBL/GenBank/DDBJ databases">
        <authorList>
            <person name="Varghese N."/>
            <person name="Submissions S."/>
        </authorList>
    </citation>
    <scope>NUCLEOTIDE SEQUENCE [LARGE SCALE GENOMIC DNA]</scope>
    <source>
        <strain evidence="10">NLAE-zl-G277</strain>
    </source>
</reference>
<feature type="transmembrane region" description="Helical" evidence="7">
    <location>
        <begin position="279"/>
        <end position="300"/>
    </location>
</feature>
<protein>
    <submittedName>
        <fullName evidence="9">Exopolysaccharide biosynthesis polyprenyl glycosylphosphotransferase</fullName>
    </submittedName>
</protein>